<dbReference type="InterPro" id="IPR051396">
    <property type="entry name" value="Bact_Antivir_Def_Nuclease"/>
</dbReference>
<evidence type="ECO:0000259" key="1">
    <source>
        <dbReference type="Pfam" id="PF13304"/>
    </source>
</evidence>
<dbReference type="EMBL" id="CP106793">
    <property type="protein sequence ID" value="UXY21921.1"/>
    <property type="molecule type" value="Genomic_DNA"/>
</dbReference>
<name>A0ABY6E9J9_9ACTN</name>
<dbReference type="SUPFAM" id="SSF52540">
    <property type="entry name" value="P-loop containing nucleoside triphosphate hydrolases"/>
    <property type="match status" value="1"/>
</dbReference>
<reference evidence="2" key="1">
    <citation type="submission" date="2022-10" db="EMBL/GenBank/DDBJ databases">
        <authorList>
            <person name="Mo P."/>
        </authorList>
    </citation>
    <scope>NUCLEOTIDE SEQUENCE</scope>
    <source>
        <strain evidence="2">HUAS 13-4</strain>
    </source>
</reference>
<dbReference type="RefSeq" id="WP_263232064.1">
    <property type="nucleotide sequence ID" value="NZ_CP106793.1"/>
</dbReference>
<dbReference type="GO" id="GO:0005524">
    <property type="term" value="F:ATP binding"/>
    <property type="evidence" value="ECO:0007669"/>
    <property type="project" value="UniProtKB-KW"/>
</dbReference>
<dbReference type="InterPro" id="IPR027417">
    <property type="entry name" value="P-loop_NTPase"/>
</dbReference>
<evidence type="ECO:0000313" key="3">
    <source>
        <dbReference type="Proteomes" id="UP001061298"/>
    </source>
</evidence>
<dbReference type="PANTHER" id="PTHR43581:SF2">
    <property type="entry name" value="EXCINUCLEASE ATPASE SUBUNIT"/>
    <property type="match status" value="1"/>
</dbReference>
<organism evidence="2 3">
    <name type="scientific">Streptomyces cynarae</name>
    <dbReference type="NCBI Taxonomy" id="2981134"/>
    <lineage>
        <taxon>Bacteria</taxon>
        <taxon>Bacillati</taxon>
        <taxon>Actinomycetota</taxon>
        <taxon>Actinomycetes</taxon>
        <taxon>Kitasatosporales</taxon>
        <taxon>Streptomycetaceae</taxon>
        <taxon>Streptomyces</taxon>
    </lineage>
</organism>
<accession>A0ABY6E9J9</accession>
<dbReference type="Proteomes" id="UP001061298">
    <property type="component" value="Chromosome"/>
</dbReference>
<evidence type="ECO:0000313" key="2">
    <source>
        <dbReference type="EMBL" id="UXY21921.1"/>
    </source>
</evidence>
<dbReference type="Pfam" id="PF13304">
    <property type="entry name" value="AAA_21"/>
    <property type="match status" value="1"/>
</dbReference>
<keyword evidence="2" id="KW-0067">ATP-binding</keyword>
<keyword evidence="2" id="KW-0547">Nucleotide-binding</keyword>
<gene>
    <name evidence="2" type="ORF">N8I84_26885</name>
</gene>
<feature type="domain" description="ATPase AAA-type core" evidence="1">
    <location>
        <begin position="300"/>
        <end position="405"/>
    </location>
</feature>
<dbReference type="Gene3D" id="3.40.50.300">
    <property type="entry name" value="P-loop containing nucleotide triphosphate hydrolases"/>
    <property type="match status" value="1"/>
</dbReference>
<dbReference type="InterPro" id="IPR003959">
    <property type="entry name" value="ATPase_AAA_core"/>
</dbReference>
<proteinExistence type="predicted"/>
<protein>
    <submittedName>
        <fullName evidence="2">ATP-binding protein</fullName>
    </submittedName>
</protein>
<sequence>MRFKVLEYRARVPRLDGAYLIKDSWNDYGFVTTFDLRVHLEGRVERIGYVRIGHLDLDTEPEGMRATAEVLPEEFYSLPEDFASLAHQEDYYAALNELPAGMGRDILRALNDIAYNPEMAAVFSDHPVLASSLMRDRTGKDLRLLQRIATGTRAHRVPFKWSYIPVQEGLLPAPEFEFEAVPGSRPATNVHALIGRNGVGKSRMLQGIAEHVMARRVSLESASGGEDNSFTGCALVSFSPFDRPHQIEDSGEDLRFNYIGLRKTRRELKSDADLREEFVKSFLEVRIGATGERWRKAIDTLNYSASGFLDEYSDLISGLMRHPDQRGVADAMGEVFDGLSSGHKVVLLMVTRLVRVVRERTLVLIDEPEIHLHPPLLAALTRALSDLLADRNGMAVIATHSPVVLQEVPASCVWRLVRNGAELTASKPTMETYGESVGELTHEAFGLETTSTGFHAAIVDAVEEGGTYEEITARFTGLGSEARSLLRAMTYARTRGRD</sequence>
<dbReference type="PANTHER" id="PTHR43581">
    <property type="entry name" value="ATP/GTP PHOSPHATASE"/>
    <property type="match status" value="1"/>
</dbReference>
<keyword evidence="3" id="KW-1185">Reference proteome</keyword>